<dbReference type="Pfam" id="PF01055">
    <property type="entry name" value="Glyco_hydro_31_2nd"/>
    <property type="match status" value="1"/>
</dbReference>
<dbReference type="SUPFAM" id="SSF49785">
    <property type="entry name" value="Galactose-binding domain-like"/>
    <property type="match status" value="1"/>
</dbReference>
<accession>A0ABN2UJ90</accession>
<keyword evidence="7" id="KW-1185">Reference proteome</keyword>
<sequence length="1044" mass="110443">MSSRWRALLAIGALTAGASQWSGASAAPAATPPGQVIDGQARFEVLTPTLIRLEYAGDGKFQDLATVNAVNRTLPAPSYTTDVTSDGYREIHTANLLLRYRQGSGPFSSANLSVQLTVAGQAQTAHPSFVGGATCLFGALCEAENATPAGGASQASDHAGYTGSGFVAGIEQTGAGITAQVSAVPSAGTYPLTIRYANAQGGDNQTTTRTLSTVINGQAGPRFSLPPTANWDTWATATVNVPLNAGTDTVQIQQAGSDSGHVNIDSFALTAAGASYPSPTQAAGESTPYGSGPSDVLGGWYRGLDNPAALPVPLHPGILDKSGWYLLDDTQTALLNADGTITQRPGHAGQAYQDGYFFGYGHDYKQGLSDLHALTGPADLLPKSAFGVWYSRYYPYTTADYENTILPTFRSQKTPLDWLVVDTDFKAPSTWDGWNWNSSLFPDPTGFMNWTKQQQLAVTLNIHPSISDADPKFAATNATAGGLIADGTNQHVWDWSIPSQLKSYLDLHQPFEQQGVRAWWLDWCCDNSRASAPGITPDAFINAAYAADGNSKGLRGFAFSRMGASYQNYGGAYPAGPWAEHRSTLQFTGDTPATWDMLKFESGFTQAEGAIGLPYVSDDIGSYHGGHLADDMYVRWVQLGAFQPIERLHSDHGDRLPWNYDDAARIPAEQFLNLREALVPYTYTLAKQAQDTGVPMLRSLYLNYPESPEAYTYSNEYLYGDNVLVSPITSANDANGNGSVTTWFPPGTWTDYFTGKTYTGPSTATITDGLNAMPVFLRSGGIMTTRTNYVDNAQAPLNQLTVNAAAGADGTFNLYEDAGEGLQYQQGQSSTTTLGWNDSAHALTIGAAAGTYPGAITSRTYTLKLSNASAASAVTVDGQQLPASSYSYNTASRTLTVTTAALATATAHTVSLTPGATAAVGPITGNASKCVDVRASATANGTAVQLYACNATAAQQWTAIGDGSLRALGKCMDVAGGATANGTLVQLWDCNGTGAQQWVPQPDGTVRNPQSGRCLDDPNANPADGTQLQIWDCNTTAAQKWKLP</sequence>
<feature type="chain" id="PRO_5047434066" evidence="4">
    <location>
        <begin position="27"/>
        <end position="1044"/>
    </location>
</feature>
<dbReference type="GO" id="GO:0016787">
    <property type="term" value="F:hydrolase activity"/>
    <property type="evidence" value="ECO:0007669"/>
    <property type="project" value="UniProtKB-KW"/>
</dbReference>
<dbReference type="SUPFAM" id="SSF51445">
    <property type="entry name" value="(Trans)glycosidases"/>
    <property type="match status" value="1"/>
</dbReference>
<dbReference type="Gene3D" id="2.60.40.1180">
    <property type="entry name" value="Golgi alpha-mannosidase II"/>
    <property type="match status" value="2"/>
</dbReference>
<comment type="similarity">
    <text evidence="1 2">Belongs to the glycosyl hydrolase 31 family.</text>
</comment>
<dbReference type="InterPro" id="IPR035992">
    <property type="entry name" value="Ricin_B-like_lectins"/>
</dbReference>
<dbReference type="InterPro" id="IPR051816">
    <property type="entry name" value="Glycosyl_Hydrolase_31"/>
</dbReference>
<dbReference type="Gene3D" id="2.60.120.260">
    <property type="entry name" value="Galactose-binding domain-like"/>
    <property type="match status" value="1"/>
</dbReference>
<feature type="domain" description="CBM6" evidence="5">
    <location>
        <begin position="139"/>
        <end position="270"/>
    </location>
</feature>
<evidence type="ECO:0000256" key="1">
    <source>
        <dbReference type="ARBA" id="ARBA00007806"/>
    </source>
</evidence>
<name>A0ABN2UJ90_9ACTN</name>
<dbReference type="SUPFAM" id="SSF51011">
    <property type="entry name" value="Glycosyl hydrolase domain"/>
    <property type="match status" value="1"/>
</dbReference>
<dbReference type="InterPro" id="IPR048395">
    <property type="entry name" value="Glyco_hydro_31_C"/>
</dbReference>
<dbReference type="Pfam" id="PF03422">
    <property type="entry name" value="CBM_6"/>
    <property type="match status" value="1"/>
</dbReference>
<protein>
    <submittedName>
        <fullName evidence="6">Glycoside hydrolase family 31 protein</fullName>
    </submittedName>
</protein>
<dbReference type="EMBL" id="BAAAQN010000025">
    <property type="protein sequence ID" value="GAA2037381.1"/>
    <property type="molecule type" value="Genomic_DNA"/>
</dbReference>
<dbReference type="Gene3D" id="2.80.10.50">
    <property type="match status" value="1"/>
</dbReference>
<gene>
    <name evidence="6" type="ORF">GCM10009839_43260</name>
</gene>
<evidence type="ECO:0000313" key="7">
    <source>
        <dbReference type="Proteomes" id="UP001500751"/>
    </source>
</evidence>
<dbReference type="InterPro" id="IPR000772">
    <property type="entry name" value="Ricin_B_lectin"/>
</dbReference>
<feature type="region of interest" description="Disordered" evidence="3">
    <location>
        <begin position="999"/>
        <end position="1026"/>
    </location>
</feature>
<evidence type="ECO:0000313" key="6">
    <source>
        <dbReference type="EMBL" id="GAA2037381.1"/>
    </source>
</evidence>
<dbReference type="InterPro" id="IPR005084">
    <property type="entry name" value="CBM6"/>
</dbReference>
<feature type="signal peptide" evidence="4">
    <location>
        <begin position="1"/>
        <end position="26"/>
    </location>
</feature>
<dbReference type="InterPro" id="IPR017853">
    <property type="entry name" value="GH"/>
</dbReference>
<evidence type="ECO:0000256" key="4">
    <source>
        <dbReference type="SAM" id="SignalP"/>
    </source>
</evidence>
<dbReference type="CDD" id="cd06595">
    <property type="entry name" value="GH31_u1"/>
    <property type="match status" value="1"/>
</dbReference>
<dbReference type="CDD" id="cd04083">
    <property type="entry name" value="CBM35_Lmo2446-like"/>
    <property type="match status" value="1"/>
</dbReference>
<comment type="caution">
    <text evidence="6">The sequence shown here is derived from an EMBL/GenBank/DDBJ whole genome shotgun (WGS) entry which is preliminary data.</text>
</comment>
<dbReference type="Proteomes" id="UP001500751">
    <property type="component" value="Unassembled WGS sequence"/>
</dbReference>
<dbReference type="PANTHER" id="PTHR43863">
    <property type="entry name" value="HYDROLASE, PUTATIVE (AFU_ORTHOLOGUE AFUA_1G03140)-RELATED"/>
    <property type="match status" value="1"/>
</dbReference>
<dbReference type="InterPro" id="IPR008979">
    <property type="entry name" value="Galactose-bd-like_sf"/>
</dbReference>
<dbReference type="Pfam" id="PF21365">
    <property type="entry name" value="Glyco_hydro_31_3rd"/>
    <property type="match status" value="1"/>
</dbReference>
<evidence type="ECO:0000256" key="3">
    <source>
        <dbReference type="SAM" id="MobiDB-lite"/>
    </source>
</evidence>
<reference evidence="6 7" key="1">
    <citation type="journal article" date="2019" name="Int. J. Syst. Evol. Microbiol.">
        <title>The Global Catalogue of Microorganisms (GCM) 10K type strain sequencing project: providing services to taxonomists for standard genome sequencing and annotation.</title>
        <authorList>
            <consortium name="The Broad Institute Genomics Platform"/>
            <consortium name="The Broad Institute Genome Sequencing Center for Infectious Disease"/>
            <person name="Wu L."/>
            <person name="Ma J."/>
        </authorList>
    </citation>
    <scope>NUCLEOTIDE SEQUENCE [LARGE SCALE GENOMIC DNA]</scope>
    <source>
        <strain evidence="6 7">JCM 16014</strain>
    </source>
</reference>
<dbReference type="Gene3D" id="3.20.20.80">
    <property type="entry name" value="Glycosidases"/>
    <property type="match status" value="1"/>
</dbReference>
<dbReference type="SMART" id="SM00458">
    <property type="entry name" value="RICIN"/>
    <property type="match status" value="1"/>
</dbReference>
<dbReference type="InterPro" id="IPR013780">
    <property type="entry name" value="Glyco_hydro_b"/>
</dbReference>
<keyword evidence="4" id="KW-0732">Signal</keyword>
<dbReference type="InterPro" id="IPR000322">
    <property type="entry name" value="Glyco_hydro_31_TIM"/>
</dbReference>
<dbReference type="PROSITE" id="PS50231">
    <property type="entry name" value="RICIN_B_LECTIN"/>
    <property type="match status" value="1"/>
</dbReference>
<dbReference type="Pfam" id="PF17137">
    <property type="entry name" value="DUF5110"/>
    <property type="match status" value="1"/>
</dbReference>
<dbReference type="PROSITE" id="PS51175">
    <property type="entry name" value="CBM6"/>
    <property type="match status" value="1"/>
</dbReference>
<dbReference type="SUPFAM" id="SSF50370">
    <property type="entry name" value="Ricin B-like lectins"/>
    <property type="match status" value="1"/>
</dbReference>
<evidence type="ECO:0000256" key="2">
    <source>
        <dbReference type="RuleBase" id="RU361185"/>
    </source>
</evidence>
<dbReference type="Pfam" id="PF00652">
    <property type="entry name" value="Ricin_B_lectin"/>
    <property type="match status" value="1"/>
</dbReference>
<dbReference type="CDD" id="cd23451">
    <property type="entry name" value="beta-trefoil_Ricin_laminarinase"/>
    <property type="match status" value="1"/>
</dbReference>
<dbReference type="PANTHER" id="PTHR43863:SF2">
    <property type="entry name" value="MALTASE-GLUCOAMYLASE"/>
    <property type="match status" value="1"/>
</dbReference>
<organism evidence="6 7">
    <name type="scientific">Catenulispora yoronensis</name>
    <dbReference type="NCBI Taxonomy" id="450799"/>
    <lineage>
        <taxon>Bacteria</taxon>
        <taxon>Bacillati</taxon>
        <taxon>Actinomycetota</taxon>
        <taxon>Actinomycetes</taxon>
        <taxon>Catenulisporales</taxon>
        <taxon>Catenulisporaceae</taxon>
        <taxon>Catenulispora</taxon>
    </lineage>
</organism>
<evidence type="ECO:0000259" key="5">
    <source>
        <dbReference type="PROSITE" id="PS51175"/>
    </source>
</evidence>
<proteinExistence type="inferred from homology"/>
<dbReference type="RefSeq" id="WP_344667448.1">
    <property type="nucleotide sequence ID" value="NZ_BAAAQN010000025.1"/>
</dbReference>
<keyword evidence="2" id="KW-0326">Glycosidase</keyword>
<keyword evidence="2 6" id="KW-0378">Hydrolase</keyword>
<dbReference type="InterPro" id="IPR033403">
    <property type="entry name" value="DUF5110"/>
</dbReference>